<keyword evidence="8 9" id="KW-0051">Antiviral defense</keyword>
<evidence type="ECO:0000256" key="1">
    <source>
        <dbReference type="ARBA" id="ARBA00001946"/>
    </source>
</evidence>
<sequence>MRIIVMFDLPVTTISDRRAYTQFRKYLIKNGFLMLQESVYCKLAQNSTAADLITQGVRKNKPPSGLVQTLKITEKQFSRMEYIVGERKNEVLDSDERVVIL</sequence>
<evidence type="ECO:0000313" key="11">
    <source>
        <dbReference type="Proteomes" id="UP000597877"/>
    </source>
</evidence>
<gene>
    <name evidence="9 10" type="primary">cas2</name>
    <name evidence="10" type="ORF">H8S00_12735</name>
</gene>
<dbReference type="RefSeq" id="WP_118590140.1">
    <property type="nucleotide sequence ID" value="NZ_JACOOZ010000010.1"/>
</dbReference>
<comment type="caution">
    <text evidence="10">The sequence shown here is derived from an EMBL/GenBank/DDBJ whole genome shotgun (WGS) entry which is preliminary data.</text>
</comment>
<dbReference type="HAMAP" id="MF_01471">
    <property type="entry name" value="Cas2"/>
    <property type="match status" value="1"/>
</dbReference>
<keyword evidence="11" id="KW-1185">Reference proteome</keyword>
<dbReference type="SUPFAM" id="SSF143430">
    <property type="entry name" value="TTP0101/SSO1404-like"/>
    <property type="match status" value="1"/>
</dbReference>
<accession>A0ABR7F5D8</accession>
<evidence type="ECO:0000256" key="7">
    <source>
        <dbReference type="ARBA" id="ARBA00022842"/>
    </source>
</evidence>
<dbReference type="EC" id="3.1.-.-" evidence="9"/>
<proteinExistence type="inferred from homology"/>
<dbReference type="InterPro" id="IPR021127">
    <property type="entry name" value="CRISPR_associated_Cas2"/>
</dbReference>
<reference evidence="10 11" key="1">
    <citation type="submission" date="2020-08" db="EMBL/GenBank/DDBJ databases">
        <title>Genome public.</title>
        <authorList>
            <person name="Liu C."/>
            <person name="Sun Q."/>
        </authorList>
    </citation>
    <scope>NUCLEOTIDE SEQUENCE [LARGE SCALE GENOMIC DNA]</scope>
    <source>
        <strain evidence="10 11">BX4</strain>
    </source>
</reference>
<evidence type="ECO:0000256" key="9">
    <source>
        <dbReference type="HAMAP-Rule" id="MF_01471"/>
    </source>
</evidence>
<feature type="binding site" evidence="9">
    <location>
        <position position="8"/>
    </location>
    <ligand>
        <name>Mg(2+)</name>
        <dbReference type="ChEBI" id="CHEBI:18420"/>
        <note>catalytic</note>
    </ligand>
</feature>
<evidence type="ECO:0000256" key="3">
    <source>
        <dbReference type="ARBA" id="ARBA00022722"/>
    </source>
</evidence>
<comment type="similarity">
    <text evidence="2 9">Belongs to the CRISPR-associated endoribonuclease Cas2 protein family.</text>
</comment>
<evidence type="ECO:0000256" key="8">
    <source>
        <dbReference type="ARBA" id="ARBA00023118"/>
    </source>
</evidence>
<comment type="cofactor">
    <cofactor evidence="1 9">
        <name>Mg(2+)</name>
        <dbReference type="ChEBI" id="CHEBI:18420"/>
    </cofactor>
</comment>
<evidence type="ECO:0000256" key="5">
    <source>
        <dbReference type="ARBA" id="ARBA00022759"/>
    </source>
</evidence>
<keyword evidence="4 9" id="KW-0479">Metal-binding</keyword>
<comment type="function">
    <text evidence="9">CRISPR (clustered regularly interspaced short palindromic repeat), is an adaptive immune system that provides protection against mobile genetic elements (viruses, transposable elements and conjugative plasmids). CRISPR clusters contain sequences complementary to antecedent mobile elements and target invading nucleic acids. CRISPR clusters are transcribed and processed into CRISPR RNA (crRNA). Functions as a ssRNA-specific endoribonuclease. Involved in the integration of spacer DNA into the CRISPR cassette.</text>
</comment>
<dbReference type="GO" id="GO:0004519">
    <property type="term" value="F:endonuclease activity"/>
    <property type="evidence" value="ECO:0007669"/>
    <property type="project" value="UniProtKB-KW"/>
</dbReference>
<organism evidence="10 11">
    <name type="scientific">Eubacterium segne</name>
    <dbReference type="NCBI Taxonomy" id="2763045"/>
    <lineage>
        <taxon>Bacteria</taxon>
        <taxon>Bacillati</taxon>
        <taxon>Bacillota</taxon>
        <taxon>Clostridia</taxon>
        <taxon>Eubacteriales</taxon>
        <taxon>Eubacteriaceae</taxon>
        <taxon>Eubacterium</taxon>
    </lineage>
</organism>
<keyword evidence="6 9" id="KW-0378">Hydrolase</keyword>
<evidence type="ECO:0000256" key="2">
    <source>
        <dbReference type="ARBA" id="ARBA00009959"/>
    </source>
</evidence>
<dbReference type="Pfam" id="PF09827">
    <property type="entry name" value="CRISPR_Cas2"/>
    <property type="match status" value="1"/>
</dbReference>
<dbReference type="NCBIfam" id="TIGR01573">
    <property type="entry name" value="cas2"/>
    <property type="match status" value="1"/>
</dbReference>
<dbReference type="EMBL" id="JACOOZ010000010">
    <property type="protein sequence ID" value="MBC5668833.1"/>
    <property type="molecule type" value="Genomic_DNA"/>
</dbReference>
<dbReference type="Proteomes" id="UP000597877">
    <property type="component" value="Unassembled WGS sequence"/>
</dbReference>
<evidence type="ECO:0000313" key="10">
    <source>
        <dbReference type="EMBL" id="MBC5668833.1"/>
    </source>
</evidence>
<evidence type="ECO:0000256" key="6">
    <source>
        <dbReference type="ARBA" id="ARBA00022801"/>
    </source>
</evidence>
<dbReference type="InterPro" id="IPR019199">
    <property type="entry name" value="Virulence_VapD/CRISPR_Cas2"/>
</dbReference>
<keyword evidence="5 9" id="KW-0255">Endonuclease</keyword>
<name>A0ABR7F5D8_9FIRM</name>
<keyword evidence="7 9" id="KW-0460">Magnesium</keyword>
<keyword evidence="3 9" id="KW-0540">Nuclease</keyword>
<protein>
    <recommendedName>
        <fullName evidence="9">CRISPR-associated endoribonuclease Cas2</fullName>
        <ecNumber evidence="9">3.1.-.-</ecNumber>
    </recommendedName>
</protein>
<comment type="subunit">
    <text evidence="9">Homodimer, forms a heterotetramer with a Cas1 homodimer.</text>
</comment>
<evidence type="ECO:0000256" key="4">
    <source>
        <dbReference type="ARBA" id="ARBA00022723"/>
    </source>
</evidence>